<organism evidence="9 10">
    <name type="scientific">Bradyrhizobium ontarionense</name>
    <dbReference type="NCBI Taxonomy" id="2898149"/>
    <lineage>
        <taxon>Bacteria</taxon>
        <taxon>Pseudomonadati</taxon>
        <taxon>Pseudomonadota</taxon>
        <taxon>Alphaproteobacteria</taxon>
        <taxon>Hyphomicrobiales</taxon>
        <taxon>Nitrobacteraceae</taxon>
        <taxon>Bradyrhizobium</taxon>
    </lineage>
</organism>
<evidence type="ECO:0000256" key="8">
    <source>
        <dbReference type="SAM" id="Phobius"/>
    </source>
</evidence>
<protein>
    <submittedName>
        <fullName evidence="9">ABC transporter permease</fullName>
    </submittedName>
</protein>
<gene>
    <name evidence="9" type="ORF">LQG66_12535</name>
</gene>
<dbReference type="PANTHER" id="PTHR32196">
    <property type="entry name" value="ABC TRANSPORTER PERMEASE PROTEIN YPHD-RELATED-RELATED"/>
    <property type="match status" value="1"/>
</dbReference>
<keyword evidence="5 8" id="KW-0812">Transmembrane</keyword>
<dbReference type="InterPro" id="IPR001851">
    <property type="entry name" value="ABC_transp_permease"/>
</dbReference>
<feature type="transmembrane region" description="Helical" evidence="8">
    <location>
        <begin position="73"/>
        <end position="92"/>
    </location>
</feature>
<reference evidence="9" key="1">
    <citation type="journal article" date="2024" name="Antonie Van Leeuwenhoek">
        <title>Bradyrhizobium ontarionense sp. nov., a novel bacterial symbiont isolated from Aeschynomene indica (Indian jointvetch), harbours photosynthesis, nitrogen fixation and nitrous oxide (N2O) reductase genes.</title>
        <authorList>
            <person name="Bromfield E.S.P."/>
            <person name="Cloutier S."/>
        </authorList>
    </citation>
    <scope>NUCLEOTIDE SEQUENCE</scope>
    <source>
        <strain evidence="9">A19</strain>
    </source>
</reference>
<dbReference type="Proteomes" id="UP001431010">
    <property type="component" value="Chromosome"/>
</dbReference>
<evidence type="ECO:0000256" key="3">
    <source>
        <dbReference type="ARBA" id="ARBA00022475"/>
    </source>
</evidence>
<feature type="transmembrane region" description="Helical" evidence="8">
    <location>
        <begin position="346"/>
        <end position="362"/>
    </location>
</feature>
<dbReference type="Pfam" id="PF02653">
    <property type="entry name" value="BPD_transp_2"/>
    <property type="match status" value="1"/>
</dbReference>
<feature type="transmembrane region" description="Helical" evidence="8">
    <location>
        <begin position="40"/>
        <end position="61"/>
    </location>
</feature>
<keyword evidence="7 8" id="KW-0472">Membrane</keyword>
<evidence type="ECO:0000256" key="4">
    <source>
        <dbReference type="ARBA" id="ARBA00022519"/>
    </source>
</evidence>
<feature type="transmembrane region" description="Helical" evidence="8">
    <location>
        <begin position="99"/>
        <end position="119"/>
    </location>
</feature>
<dbReference type="RefSeq" id="WP_231326525.1">
    <property type="nucleotide sequence ID" value="NZ_CP088156.1"/>
</dbReference>
<keyword evidence="10" id="KW-1185">Reference proteome</keyword>
<evidence type="ECO:0000256" key="1">
    <source>
        <dbReference type="ARBA" id="ARBA00004651"/>
    </source>
</evidence>
<accession>A0ABY3RJT9</accession>
<sequence>MSVPSETPVPETAAPDLQVTFTNVGATRWWHRGVFASQTAYVTLALLALIVVMSFASPYFLTEGNLQNVAKNFSFIAIATLGITFVIITGGIDLSVGSLMAFAAMITSMVMTSLSTPGLPLSSLFVHLAADGKTVVANVPGLILIVSVLAGLAVSLVVGLVNGVCIAVIGLSPFVTTLGMLSIVRGLGYVISNGKGSFPGGPDAVYFYALTQGDVAGVPAPFIYLIALALVMALVLHHTAFGRHVFAIGGNEKAAELTGVSVPRAKIEVYVIGALAAGLQGIIISGWLGSAPANMATSYELNVIAAAVIGGANLAGGIGGPLGAIVGCVLLEVIRNGLVLAQVNSYWQQTLVGVIIIAAVLVDRVRARLL</sequence>
<feature type="transmembrane region" description="Helical" evidence="8">
    <location>
        <begin position="301"/>
        <end position="334"/>
    </location>
</feature>
<name>A0ABY3RJT9_9BRAD</name>
<keyword evidence="4" id="KW-0997">Cell inner membrane</keyword>
<feature type="transmembrane region" description="Helical" evidence="8">
    <location>
        <begin position="168"/>
        <end position="191"/>
    </location>
</feature>
<dbReference type="EMBL" id="CP088156">
    <property type="protein sequence ID" value="UFZ07072.1"/>
    <property type="molecule type" value="Genomic_DNA"/>
</dbReference>
<evidence type="ECO:0000256" key="6">
    <source>
        <dbReference type="ARBA" id="ARBA00022989"/>
    </source>
</evidence>
<evidence type="ECO:0000256" key="2">
    <source>
        <dbReference type="ARBA" id="ARBA00022448"/>
    </source>
</evidence>
<evidence type="ECO:0000313" key="9">
    <source>
        <dbReference type="EMBL" id="UFZ07072.1"/>
    </source>
</evidence>
<evidence type="ECO:0000256" key="7">
    <source>
        <dbReference type="ARBA" id="ARBA00023136"/>
    </source>
</evidence>
<dbReference type="PANTHER" id="PTHR32196:SF21">
    <property type="entry name" value="ABC TRANSPORTER PERMEASE PROTEIN YPHD-RELATED"/>
    <property type="match status" value="1"/>
</dbReference>
<keyword evidence="3" id="KW-1003">Cell membrane</keyword>
<evidence type="ECO:0000313" key="10">
    <source>
        <dbReference type="Proteomes" id="UP001431010"/>
    </source>
</evidence>
<feature type="transmembrane region" description="Helical" evidence="8">
    <location>
        <begin position="222"/>
        <end position="246"/>
    </location>
</feature>
<feature type="transmembrane region" description="Helical" evidence="8">
    <location>
        <begin position="267"/>
        <end position="289"/>
    </location>
</feature>
<comment type="subcellular location">
    <subcellularLocation>
        <location evidence="1">Cell membrane</location>
        <topology evidence="1">Multi-pass membrane protein</topology>
    </subcellularLocation>
</comment>
<feature type="transmembrane region" description="Helical" evidence="8">
    <location>
        <begin position="139"/>
        <end position="161"/>
    </location>
</feature>
<keyword evidence="6 8" id="KW-1133">Transmembrane helix</keyword>
<keyword evidence="2" id="KW-0813">Transport</keyword>
<evidence type="ECO:0000256" key="5">
    <source>
        <dbReference type="ARBA" id="ARBA00022692"/>
    </source>
</evidence>
<dbReference type="CDD" id="cd06579">
    <property type="entry name" value="TM_PBP1_transp_AraH_like"/>
    <property type="match status" value="1"/>
</dbReference>
<proteinExistence type="predicted"/>